<feature type="region of interest" description="Disordered" evidence="1">
    <location>
        <begin position="348"/>
        <end position="368"/>
    </location>
</feature>
<organism evidence="2 3">
    <name type="scientific">Paenibacillus athensensis</name>
    <dbReference type="NCBI Taxonomy" id="1967502"/>
    <lineage>
        <taxon>Bacteria</taxon>
        <taxon>Bacillati</taxon>
        <taxon>Bacillota</taxon>
        <taxon>Bacilli</taxon>
        <taxon>Bacillales</taxon>
        <taxon>Paenibacillaceae</taxon>
        <taxon>Paenibacillus</taxon>
    </lineage>
</organism>
<dbReference type="Pfam" id="PF14891">
    <property type="entry name" value="Peptidase_M91"/>
    <property type="match status" value="1"/>
</dbReference>
<dbReference type="EMBL" id="MYFO01000001">
    <property type="protein sequence ID" value="TFE91886.1"/>
    <property type="molecule type" value="Genomic_DNA"/>
</dbReference>
<keyword evidence="3" id="KW-1185">Reference proteome</keyword>
<proteinExistence type="predicted"/>
<feature type="region of interest" description="Disordered" evidence="1">
    <location>
        <begin position="79"/>
        <end position="99"/>
    </location>
</feature>
<feature type="compositionally biased region" description="Low complexity" evidence="1">
    <location>
        <begin position="45"/>
        <end position="55"/>
    </location>
</feature>
<feature type="compositionally biased region" description="Low complexity" evidence="1">
    <location>
        <begin position="14"/>
        <end position="27"/>
    </location>
</feature>
<gene>
    <name evidence="2" type="ORF">B5M42_01195</name>
</gene>
<name>A0A4Y8QBS2_9BACL</name>
<evidence type="ECO:0000313" key="2">
    <source>
        <dbReference type="EMBL" id="TFE91886.1"/>
    </source>
</evidence>
<feature type="compositionally biased region" description="Basic and acidic residues" evidence="1">
    <location>
        <begin position="417"/>
        <end position="426"/>
    </location>
</feature>
<evidence type="ECO:0000313" key="3">
    <source>
        <dbReference type="Proteomes" id="UP000298246"/>
    </source>
</evidence>
<reference evidence="2 3" key="1">
    <citation type="submission" date="2017-03" db="EMBL/GenBank/DDBJ databases">
        <title>Isolation of Levoglucosan Utilizing Bacteria.</title>
        <authorList>
            <person name="Arya A.S."/>
        </authorList>
    </citation>
    <scope>NUCLEOTIDE SEQUENCE [LARGE SCALE GENOMIC DNA]</scope>
    <source>
        <strain evidence="2 3">MEC069</strain>
    </source>
</reference>
<dbReference type="RefSeq" id="WP_134748831.1">
    <property type="nucleotide sequence ID" value="NZ_MYFO02000001.1"/>
</dbReference>
<comment type="caution">
    <text evidence="2">The sequence shown here is derived from an EMBL/GenBank/DDBJ whole genome shotgun (WGS) entry which is preliminary data.</text>
</comment>
<dbReference type="Proteomes" id="UP000298246">
    <property type="component" value="Unassembled WGS sequence"/>
</dbReference>
<evidence type="ECO:0000256" key="1">
    <source>
        <dbReference type="SAM" id="MobiDB-lite"/>
    </source>
</evidence>
<dbReference type="AlphaFoldDB" id="A0A4Y8QBS2"/>
<accession>A0A4Y8QBS2</accession>
<dbReference type="InterPro" id="IPR028208">
    <property type="entry name" value="Effector_pro_NleD-like"/>
</dbReference>
<feature type="compositionally biased region" description="Polar residues" evidence="1">
    <location>
        <begin position="79"/>
        <end position="91"/>
    </location>
</feature>
<sequence length="554" mass="61469">MKTHAPKIPKIQKKAATPAAEPAAADKIPAHERDSTQTWQPTAPGSSLSGRLQQQSASVPGILQLQRSLGNRLTASLLAQRQQSNSDSSPTHPGPGSMVIQRRLSTSADQFNTNTTIPKPHFLGSESKLTDIVKALTDYENSLGTPSVEVTKLLKIYKLCSSTISEHKKQLEGMQNLKFEIYQEALGLMPAIVKEKFGNGDPTESLYQSTFNGNSFSGFSISDLEYQSAVLSQSYDLTRIDEAFQGFMATTPALGTKNEEWHTACKKWINQTQKRVITKEAYDQLKTRLNVERKRLLDREDDKNKLKSMFDVTDQLDFLTGAPNQVSHKEFGEITDLYSNIREGKSHFKISDQQRDRSGDTITDSAMNDVDSEDFKGKALDDIAKILQVPNGRKLMKLLGSGGKSGTLDLTLGKSTDPMKAHHQSLDDTTSSDGTGSSSNVFYTAGASIDLPLHDGNVSTTSDTALFHELTHAYHSFEGKKKKSDDKIDLVDVLSQDDLKFKDIGVKREEHATVGLGTFKDDEVTENKYRQYHRDLVYGNSTEEDKYKHRGSYL</sequence>
<protein>
    <submittedName>
        <fullName evidence="2">Uncharacterized protein</fullName>
    </submittedName>
</protein>
<feature type="compositionally biased region" description="Basic and acidic residues" evidence="1">
    <location>
        <begin position="348"/>
        <end position="359"/>
    </location>
</feature>
<feature type="region of interest" description="Disordered" evidence="1">
    <location>
        <begin position="409"/>
        <end position="435"/>
    </location>
</feature>
<feature type="region of interest" description="Disordered" evidence="1">
    <location>
        <begin position="1"/>
        <end position="55"/>
    </location>
</feature>
<feature type="compositionally biased region" description="Basic residues" evidence="1">
    <location>
        <begin position="1"/>
        <end position="13"/>
    </location>
</feature>